<keyword evidence="8" id="KW-0472">Membrane</keyword>
<sequence length="508" mass="57279">MGQANTLPTEKGRSNAGGPSKNGQKKSEKDINDNNPPALYEKRRRWHPKRVWGRFRQMKWAVLIALLGIYYIAPWIRWDRGADAANQAILVDFTEGRIYFFALEFWQQEFYYITGILILAALGLFLATALLGRVWCGFACPQTVWTDFFIWVERFIEGDRAARIRLDAAPWSTSKIAKRTLKHIIWLLIALVTGGAWIAYFVDAPTLVSDIANFTVSGNTLFFVGLFTATTYLLAGFAREQVCTYMCPWPRIQASMTDEDSLLVTYEVPRGEPRAKPSRDGNYDDRGHCIDCNNCVVVCPTGIDIRDGNQLECIGCGLCIDACDNVMDKIGLPRGLISYDSVNRMNARQHNEKPKHKIFRPRTVIYAVLMVAVAAIMGYVLSTRAHLDVNILRDRNPMFVLMKDGSIQNGYTFKILNKTREHREYVLTLDGLVGAGMKIAGDNAETDTLMLTSEPDSVRSYKLYVSAPKSVLNGRESTKVLFTLTETGARENQETAQYESVFVGPKKR</sequence>
<dbReference type="InterPro" id="IPR017900">
    <property type="entry name" value="4Fe4S_Fe_S_CS"/>
</dbReference>
<keyword evidence="3" id="KW-0479">Metal-binding</keyword>
<feature type="transmembrane region" description="Helical" evidence="8">
    <location>
        <begin position="60"/>
        <end position="78"/>
    </location>
</feature>
<keyword evidence="2" id="KW-0004">4Fe-4S</keyword>
<dbReference type="InterPro" id="IPR051684">
    <property type="entry name" value="Electron_Trans/Redox"/>
</dbReference>
<dbReference type="PANTHER" id="PTHR30176">
    <property type="entry name" value="FERREDOXIN-TYPE PROTEIN NAPH"/>
    <property type="match status" value="1"/>
</dbReference>
<dbReference type="PROSITE" id="PS00198">
    <property type="entry name" value="4FE4S_FER_1"/>
    <property type="match status" value="1"/>
</dbReference>
<evidence type="ECO:0000313" key="10">
    <source>
        <dbReference type="EMBL" id="RED51015.1"/>
    </source>
</evidence>
<evidence type="ECO:0000256" key="7">
    <source>
        <dbReference type="SAM" id="MobiDB-lite"/>
    </source>
</evidence>
<dbReference type="NCBIfam" id="TIGR02745">
    <property type="entry name" value="ccoG_rdxA_fixG"/>
    <property type="match status" value="1"/>
</dbReference>
<dbReference type="PANTHER" id="PTHR30176:SF3">
    <property type="entry name" value="FERREDOXIN-TYPE PROTEIN NAPH"/>
    <property type="match status" value="1"/>
</dbReference>
<dbReference type="EMBL" id="QRDW01000004">
    <property type="protein sequence ID" value="RED51015.1"/>
    <property type="molecule type" value="Genomic_DNA"/>
</dbReference>
<feature type="transmembrane region" description="Helical" evidence="8">
    <location>
        <begin position="110"/>
        <end position="131"/>
    </location>
</feature>
<evidence type="ECO:0000256" key="5">
    <source>
        <dbReference type="ARBA" id="ARBA00023004"/>
    </source>
</evidence>
<dbReference type="InterPro" id="IPR032879">
    <property type="entry name" value="FixG_C"/>
</dbReference>
<dbReference type="GO" id="GO:0005886">
    <property type="term" value="C:plasma membrane"/>
    <property type="evidence" value="ECO:0007669"/>
    <property type="project" value="TreeGrafter"/>
</dbReference>
<evidence type="ECO:0000256" key="8">
    <source>
        <dbReference type="SAM" id="Phobius"/>
    </source>
</evidence>
<dbReference type="Pfam" id="PF13746">
    <property type="entry name" value="Fer4_18"/>
    <property type="match status" value="1"/>
</dbReference>
<reference evidence="10 11" key="1">
    <citation type="submission" date="2018-07" db="EMBL/GenBank/DDBJ databases">
        <title>Genomic Encyclopedia of Type Strains, Phase III (KMG-III): the genomes of soil and plant-associated and newly described type strains.</title>
        <authorList>
            <person name="Whitman W."/>
        </authorList>
    </citation>
    <scope>NUCLEOTIDE SEQUENCE [LARGE SCALE GENOMIC DNA]</scope>
    <source>
        <strain evidence="10 11">CECT 8488</strain>
    </source>
</reference>
<keyword evidence="11" id="KW-1185">Reference proteome</keyword>
<evidence type="ECO:0000256" key="1">
    <source>
        <dbReference type="ARBA" id="ARBA00022448"/>
    </source>
</evidence>
<keyword evidence="5" id="KW-0408">Iron</keyword>
<dbReference type="InterPro" id="IPR017896">
    <property type="entry name" value="4Fe4S_Fe-S-bd"/>
</dbReference>
<dbReference type="OrthoDB" id="9811700at2"/>
<dbReference type="PROSITE" id="PS51379">
    <property type="entry name" value="4FE4S_FER_2"/>
    <property type="match status" value="2"/>
</dbReference>
<evidence type="ECO:0000256" key="4">
    <source>
        <dbReference type="ARBA" id="ARBA00022982"/>
    </source>
</evidence>
<organism evidence="10 11">
    <name type="scientific">Aestuariispira insulae</name>
    <dbReference type="NCBI Taxonomy" id="1461337"/>
    <lineage>
        <taxon>Bacteria</taxon>
        <taxon>Pseudomonadati</taxon>
        <taxon>Pseudomonadota</taxon>
        <taxon>Alphaproteobacteria</taxon>
        <taxon>Rhodospirillales</taxon>
        <taxon>Kiloniellaceae</taxon>
        <taxon>Aestuariispira</taxon>
    </lineage>
</organism>
<feature type="domain" description="4Fe-4S ferredoxin-type" evidence="9">
    <location>
        <begin position="280"/>
        <end position="308"/>
    </location>
</feature>
<evidence type="ECO:0000256" key="2">
    <source>
        <dbReference type="ARBA" id="ARBA00022485"/>
    </source>
</evidence>
<protein>
    <submittedName>
        <fullName evidence="10">Cytochrome c oxidase accessory protein FixG</fullName>
    </submittedName>
</protein>
<evidence type="ECO:0000259" key="9">
    <source>
        <dbReference type="PROSITE" id="PS51379"/>
    </source>
</evidence>
<dbReference type="Pfam" id="PF11614">
    <property type="entry name" value="FixG_C"/>
    <property type="match status" value="1"/>
</dbReference>
<keyword evidence="1" id="KW-0813">Transport</keyword>
<keyword evidence="6" id="KW-0411">Iron-sulfur</keyword>
<dbReference type="InterPro" id="IPR013783">
    <property type="entry name" value="Ig-like_fold"/>
</dbReference>
<feature type="domain" description="4Fe-4S ferredoxin-type" evidence="9">
    <location>
        <begin position="309"/>
        <end position="335"/>
    </location>
</feature>
<dbReference type="InterPro" id="IPR014116">
    <property type="entry name" value="Cyt_c_oxidase_cbb3_FixG"/>
</dbReference>
<feature type="transmembrane region" description="Helical" evidence="8">
    <location>
        <begin position="184"/>
        <end position="202"/>
    </location>
</feature>
<accession>A0A3D9HNN0</accession>
<keyword evidence="4" id="KW-0249">Electron transport</keyword>
<gene>
    <name evidence="10" type="ORF">DFP90_104291</name>
</gene>
<dbReference type="Pfam" id="PF12801">
    <property type="entry name" value="Fer4_5"/>
    <property type="match status" value="1"/>
</dbReference>
<dbReference type="GO" id="GO:0051539">
    <property type="term" value="F:4 iron, 4 sulfur cluster binding"/>
    <property type="evidence" value="ECO:0007669"/>
    <property type="project" value="UniProtKB-KW"/>
</dbReference>
<dbReference type="AlphaFoldDB" id="A0A3D9HNN0"/>
<feature type="region of interest" description="Disordered" evidence="7">
    <location>
        <begin position="1"/>
        <end position="39"/>
    </location>
</feature>
<feature type="transmembrane region" description="Helical" evidence="8">
    <location>
        <begin position="363"/>
        <end position="381"/>
    </location>
</feature>
<proteinExistence type="predicted"/>
<evidence type="ECO:0000256" key="6">
    <source>
        <dbReference type="ARBA" id="ARBA00023014"/>
    </source>
</evidence>
<keyword evidence="8" id="KW-0812">Transmembrane</keyword>
<feature type="transmembrane region" description="Helical" evidence="8">
    <location>
        <begin position="214"/>
        <end position="235"/>
    </location>
</feature>
<dbReference type="RefSeq" id="WP_115936794.1">
    <property type="nucleotide sequence ID" value="NZ_QRDW01000004.1"/>
</dbReference>
<dbReference type="Proteomes" id="UP000256845">
    <property type="component" value="Unassembled WGS sequence"/>
</dbReference>
<comment type="caution">
    <text evidence="10">The sequence shown here is derived from an EMBL/GenBank/DDBJ whole genome shotgun (WGS) entry which is preliminary data.</text>
</comment>
<dbReference type="GO" id="GO:0046872">
    <property type="term" value="F:metal ion binding"/>
    <property type="evidence" value="ECO:0007669"/>
    <property type="project" value="UniProtKB-KW"/>
</dbReference>
<keyword evidence="8" id="KW-1133">Transmembrane helix</keyword>
<evidence type="ECO:0000256" key="3">
    <source>
        <dbReference type="ARBA" id="ARBA00022723"/>
    </source>
</evidence>
<dbReference type="Gene3D" id="2.60.40.10">
    <property type="entry name" value="Immunoglobulins"/>
    <property type="match status" value="1"/>
</dbReference>
<dbReference type="SUPFAM" id="SSF54862">
    <property type="entry name" value="4Fe-4S ferredoxins"/>
    <property type="match status" value="1"/>
</dbReference>
<evidence type="ECO:0000313" key="11">
    <source>
        <dbReference type="Proteomes" id="UP000256845"/>
    </source>
</evidence>
<name>A0A3D9HNN0_9PROT</name>